<evidence type="ECO:0000256" key="2">
    <source>
        <dbReference type="SAM" id="MobiDB-lite"/>
    </source>
</evidence>
<evidence type="ECO:0000313" key="4">
    <source>
        <dbReference type="Proteomes" id="UP000509579"/>
    </source>
</evidence>
<evidence type="ECO:0000256" key="1">
    <source>
        <dbReference type="SAM" id="Coils"/>
    </source>
</evidence>
<dbReference type="Pfam" id="PF07321">
    <property type="entry name" value="YscO"/>
    <property type="match status" value="1"/>
</dbReference>
<reference evidence="3 4" key="1">
    <citation type="submission" date="2020-06" db="EMBL/GenBank/DDBJ databases">
        <title>Acidovorax antarctica sp. nov., isolated from Corinth ice sheet soil, Antarctic Fields Peninsula.</title>
        <authorList>
            <person name="Xu Q."/>
            <person name="Peng F."/>
        </authorList>
    </citation>
    <scope>NUCLEOTIDE SEQUENCE [LARGE SCALE GENOMIC DNA]</scope>
    <source>
        <strain evidence="3 4">16-35-5</strain>
    </source>
</reference>
<proteinExistence type="predicted"/>
<keyword evidence="4" id="KW-1185">Reference proteome</keyword>
<dbReference type="InterPro" id="IPR009929">
    <property type="entry name" value="T3SS_YscO"/>
</dbReference>
<organism evidence="3 4">
    <name type="scientific">Comamonas antarctica</name>
    <dbReference type="NCBI Taxonomy" id="2743470"/>
    <lineage>
        <taxon>Bacteria</taxon>
        <taxon>Pseudomonadati</taxon>
        <taxon>Pseudomonadota</taxon>
        <taxon>Betaproteobacteria</taxon>
        <taxon>Burkholderiales</taxon>
        <taxon>Comamonadaceae</taxon>
        <taxon>Comamonas</taxon>
    </lineage>
</organism>
<dbReference type="KEGG" id="aant:HUK68_16560"/>
<dbReference type="EMBL" id="CP054840">
    <property type="protein sequence ID" value="QKV54389.1"/>
    <property type="molecule type" value="Genomic_DNA"/>
</dbReference>
<accession>A0A6N1X4K4</accession>
<feature type="compositionally biased region" description="Basic and acidic residues" evidence="2">
    <location>
        <begin position="153"/>
        <end position="167"/>
    </location>
</feature>
<dbReference type="AlphaFoldDB" id="A0A6N1X4K4"/>
<protein>
    <submittedName>
        <fullName evidence="3">YscO family type III secretion system apparatus protein</fullName>
    </submittedName>
</protein>
<dbReference type="Gene3D" id="1.10.287.1700">
    <property type="match status" value="1"/>
</dbReference>
<gene>
    <name evidence="3" type="ORF">HUK68_16560</name>
</gene>
<dbReference type="RefSeq" id="WP_175505189.1">
    <property type="nucleotide sequence ID" value="NZ_CP054840.1"/>
</dbReference>
<sequence length="167" mass="19166">MKMLRDLLAIKRFREGQAETAMRQQRQAWLEAQAERQAAEELLARLLADGVLAEQRLYEDLCSRLVRLRDIDNVHQSVAALRQREQQQQDALEAAQQALDTAQQALDQARRMHKEAARQTSKFVDLASSFAALDALESERREDLEMEEAASVVREREDWHADDAGHT</sequence>
<dbReference type="Proteomes" id="UP000509579">
    <property type="component" value="Chromosome"/>
</dbReference>
<evidence type="ECO:0000313" key="3">
    <source>
        <dbReference type="EMBL" id="QKV54389.1"/>
    </source>
</evidence>
<feature type="region of interest" description="Disordered" evidence="2">
    <location>
        <begin position="140"/>
        <end position="167"/>
    </location>
</feature>
<keyword evidence="1" id="KW-0175">Coiled coil</keyword>
<feature type="coiled-coil region" evidence="1">
    <location>
        <begin position="78"/>
        <end position="119"/>
    </location>
</feature>
<name>A0A6N1X4K4_9BURK</name>
<dbReference type="InterPro" id="IPR053716">
    <property type="entry name" value="Flag_assembly_chemotaxis_eff"/>
</dbReference>